<organism evidence="1 2">
    <name type="scientific">Capillimicrobium parvum</name>
    <dbReference type="NCBI Taxonomy" id="2884022"/>
    <lineage>
        <taxon>Bacteria</taxon>
        <taxon>Bacillati</taxon>
        <taxon>Actinomycetota</taxon>
        <taxon>Thermoleophilia</taxon>
        <taxon>Solirubrobacterales</taxon>
        <taxon>Capillimicrobiaceae</taxon>
        <taxon>Capillimicrobium</taxon>
    </lineage>
</organism>
<dbReference type="KEGG" id="sbae:DSM104329_04444"/>
<accession>A0A9E7C2U6</accession>
<gene>
    <name evidence="1" type="ORF">DSM104329_04444</name>
</gene>
<reference evidence="1" key="1">
    <citation type="journal article" date="2022" name="Int. J. Syst. Evol. Microbiol.">
        <title>Pseudomonas aegrilactucae sp. nov. and Pseudomonas morbosilactucae sp. nov., pathogens causing bacterial rot of lettuce in Japan.</title>
        <authorList>
            <person name="Sawada H."/>
            <person name="Fujikawa T."/>
            <person name="Satou M."/>
        </authorList>
    </citation>
    <scope>NUCLEOTIDE SEQUENCE</scope>
    <source>
        <strain evidence="1">0166_1</strain>
    </source>
</reference>
<evidence type="ECO:0000313" key="1">
    <source>
        <dbReference type="EMBL" id="UGS38022.1"/>
    </source>
</evidence>
<evidence type="ECO:0000313" key="2">
    <source>
        <dbReference type="Proteomes" id="UP001162834"/>
    </source>
</evidence>
<proteinExistence type="predicted"/>
<dbReference type="Proteomes" id="UP001162834">
    <property type="component" value="Chromosome"/>
</dbReference>
<protein>
    <submittedName>
        <fullName evidence="1">Uncharacterized protein</fullName>
    </submittedName>
</protein>
<sequence>MSEKHRIERGWIFVDGTRQDDATIKLGTGGEMRFSPFEAISQREDAHITWGDILKASVQRLAFWRR</sequence>
<name>A0A9E7C2U6_9ACTN</name>
<dbReference type="RefSeq" id="WP_259312058.1">
    <property type="nucleotide sequence ID" value="NZ_CP087164.1"/>
</dbReference>
<keyword evidence="2" id="KW-1185">Reference proteome</keyword>
<dbReference type="AlphaFoldDB" id="A0A9E7C2U6"/>
<dbReference type="EMBL" id="CP087164">
    <property type="protein sequence ID" value="UGS38022.1"/>
    <property type="molecule type" value="Genomic_DNA"/>
</dbReference>